<evidence type="ECO:0000313" key="3">
    <source>
        <dbReference type="Proteomes" id="UP000310760"/>
    </source>
</evidence>
<dbReference type="Proteomes" id="UP000310760">
    <property type="component" value="Unassembled WGS sequence"/>
</dbReference>
<evidence type="ECO:0000259" key="1">
    <source>
        <dbReference type="Pfam" id="PF13274"/>
    </source>
</evidence>
<organism evidence="2 3">
    <name type="scientific">Phocaeicola sartorii</name>
    <dbReference type="NCBI Taxonomy" id="671267"/>
    <lineage>
        <taxon>Bacteria</taxon>
        <taxon>Pseudomonadati</taxon>
        <taxon>Bacteroidota</taxon>
        <taxon>Bacteroidia</taxon>
        <taxon>Bacteroidales</taxon>
        <taxon>Bacteroidaceae</taxon>
        <taxon>Phocaeicola</taxon>
    </lineage>
</organism>
<dbReference type="Pfam" id="PF13274">
    <property type="entry name" value="SocA_Panacea"/>
    <property type="match status" value="1"/>
</dbReference>
<feature type="domain" description="Antitoxin SocA-like Panacea" evidence="1">
    <location>
        <begin position="33"/>
        <end position="127"/>
    </location>
</feature>
<evidence type="ECO:0000313" key="2">
    <source>
        <dbReference type="EMBL" id="TGY70931.1"/>
    </source>
</evidence>
<comment type="caution">
    <text evidence="2">The sequence shown here is derived from an EMBL/GenBank/DDBJ whole genome shotgun (WGS) entry which is preliminary data.</text>
</comment>
<proteinExistence type="predicted"/>
<reference evidence="2 3" key="1">
    <citation type="submission" date="2019-04" db="EMBL/GenBank/DDBJ databases">
        <title>Microbes associate with the intestines of laboratory mice.</title>
        <authorList>
            <person name="Navarre W."/>
            <person name="Wong E."/>
            <person name="Huang K."/>
            <person name="Tropini C."/>
            <person name="Ng K."/>
            <person name="Yu B."/>
        </authorList>
    </citation>
    <scope>NUCLEOTIDE SEQUENCE [LARGE SCALE GENOMIC DNA]</scope>
    <source>
        <strain evidence="2 3">NM22_B1</strain>
    </source>
</reference>
<name>A0A4S2FP91_9BACT</name>
<dbReference type="RefSeq" id="WP_135951250.1">
    <property type="nucleotide sequence ID" value="NZ_SRYJ01000015.1"/>
</dbReference>
<dbReference type="EMBL" id="SRYJ01000015">
    <property type="protein sequence ID" value="TGY70931.1"/>
    <property type="molecule type" value="Genomic_DNA"/>
</dbReference>
<sequence length="160" mass="18491">MICDNYKYSSVVLAYYIVALMNQRGLEINMTKLQKLLYIAYGTYLAIKNQRLTNEHPQAWPYGPVFPTTRNRLLKKDLSLINLSIPELKDIQKDTEIQSLMMLVLNGFGTKNATTLSVWSHQSGSPWDRVVSQEGFTWGARIPDEYIKEYFNTILIRNGH</sequence>
<gene>
    <name evidence="2" type="ORF">E5339_08340</name>
</gene>
<accession>A0A4S2FP91</accession>
<dbReference type="AlphaFoldDB" id="A0A4S2FP91"/>
<protein>
    <submittedName>
        <fullName evidence="2">DUF4065 domain-containing protein</fullName>
    </submittedName>
</protein>
<dbReference type="InterPro" id="IPR025272">
    <property type="entry name" value="SocA_Panacea"/>
</dbReference>